<dbReference type="InterPro" id="IPR032831">
    <property type="entry name" value="LptM_cons"/>
</dbReference>
<dbReference type="Proteomes" id="UP000243361">
    <property type="component" value="Unassembled WGS sequence"/>
</dbReference>
<evidence type="ECO:0000313" key="8">
    <source>
        <dbReference type="EMBL" id="PUE05356.1"/>
    </source>
</evidence>
<sequence>MHCWPRYILWLTIAFLGTGSMLSACGQKGDLYLPDQAVEQTRERADEARD</sequence>
<reference evidence="7 9" key="1">
    <citation type="submission" date="2017-02" db="EMBL/GenBank/DDBJ databases">
        <title>Novel co-symbiosis in the unique lucinid bivalve Phacoides pectinatus.</title>
        <authorList>
            <person name="Lim S.J."/>
            <person name="Davis B.G."/>
            <person name="Gill D.E."/>
            <person name="Engel A.S."/>
            <person name="Anderson L.C."/>
            <person name="Campbell B.J."/>
        </authorList>
    </citation>
    <scope>NUCLEOTIDE SEQUENCE [LARGE SCALE GENOMIC DNA]</scope>
    <source>
        <strain evidence="7">LUC13016_P6</strain>
    </source>
</reference>
<dbReference type="PROSITE" id="PS51257">
    <property type="entry name" value="PROKAR_LIPOPROTEIN"/>
    <property type="match status" value="1"/>
</dbReference>
<dbReference type="EMBL" id="MUIE01000365">
    <property type="protein sequence ID" value="OQX32839.1"/>
    <property type="molecule type" value="Genomic_DNA"/>
</dbReference>
<evidence type="ECO:0000256" key="5">
    <source>
        <dbReference type="ARBA" id="ARBA00023237"/>
    </source>
</evidence>
<evidence type="ECO:0000256" key="4">
    <source>
        <dbReference type="ARBA" id="ARBA00023139"/>
    </source>
</evidence>
<evidence type="ECO:0000313" key="9">
    <source>
        <dbReference type="Proteomes" id="UP000243361"/>
    </source>
</evidence>
<comment type="caution">
    <text evidence="7">The sequence shown here is derived from an EMBL/GenBank/DDBJ whole genome shotgun (WGS) entry which is preliminary data.</text>
</comment>
<dbReference type="NCBIfam" id="NF047847">
    <property type="entry name" value="SS_mature_LptM"/>
    <property type="match status" value="1"/>
</dbReference>
<evidence type="ECO:0000256" key="6">
    <source>
        <dbReference type="ARBA" id="ARBA00023288"/>
    </source>
</evidence>
<dbReference type="Pfam" id="PF13627">
    <property type="entry name" value="LptM_cons"/>
    <property type="match status" value="1"/>
</dbReference>
<comment type="subcellular location">
    <subcellularLocation>
        <location evidence="1">Cell outer membrane</location>
        <topology evidence="1">Lipid-anchor</topology>
    </subcellularLocation>
</comment>
<keyword evidence="5" id="KW-0998">Cell outer membrane</keyword>
<evidence type="ECO:0008006" key="11">
    <source>
        <dbReference type="Google" id="ProtNLM"/>
    </source>
</evidence>
<gene>
    <name evidence="7" type="ORF">B0D84_05550</name>
    <name evidence="8" type="ORF">C3L24_01325</name>
</gene>
<evidence type="ECO:0000313" key="7">
    <source>
        <dbReference type="EMBL" id="OQX32839.1"/>
    </source>
</evidence>
<evidence type="ECO:0000256" key="1">
    <source>
        <dbReference type="ARBA" id="ARBA00004459"/>
    </source>
</evidence>
<evidence type="ECO:0000256" key="2">
    <source>
        <dbReference type="ARBA" id="ARBA00022729"/>
    </source>
</evidence>
<protein>
    <recommendedName>
        <fullName evidence="11">Lipopeptide</fullName>
    </recommendedName>
</protein>
<dbReference type="Proteomes" id="UP000250928">
    <property type="component" value="Unassembled WGS sequence"/>
</dbReference>
<accession>A0A657PJ13</accession>
<keyword evidence="2" id="KW-0732">Signal</keyword>
<dbReference type="GO" id="GO:0009279">
    <property type="term" value="C:cell outer membrane"/>
    <property type="evidence" value="ECO:0007669"/>
    <property type="project" value="UniProtKB-SubCell"/>
</dbReference>
<dbReference type="AlphaFoldDB" id="A0A657PJ13"/>
<evidence type="ECO:0000256" key="3">
    <source>
        <dbReference type="ARBA" id="ARBA00023136"/>
    </source>
</evidence>
<organism evidence="7 9">
    <name type="scientific">Candidatus Sedimenticola endophacoides</name>
    <dbReference type="NCBI Taxonomy" id="2548426"/>
    <lineage>
        <taxon>Bacteria</taxon>
        <taxon>Pseudomonadati</taxon>
        <taxon>Pseudomonadota</taxon>
        <taxon>Gammaproteobacteria</taxon>
        <taxon>Chromatiales</taxon>
        <taxon>Sedimenticolaceae</taxon>
        <taxon>Sedimenticola</taxon>
    </lineage>
</organism>
<keyword evidence="6" id="KW-0449">Lipoprotein</keyword>
<dbReference type="EMBL" id="PQCO01000085">
    <property type="protein sequence ID" value="PUE05356.1"/>
    <property type="molecule type" value="Genomic_DNA"/>
</dbReference>
<reference evidence="8 10" key="2">
    <citation type="submission" date="2018-01" db="EMBL/GenBank/DDBJ databases">
        <title>Novel co-symbiosis in the lucinid bivalve Phacoides pectinatus.</title>
        <authorList>
            <person name="Lim S.J."/>
            <person name="Davis B.G."/>
            <person name="Gill D.E."/>
            <person name="Engel A.S."/>
            <person name="Anderson L.C."/>
            <person name="Campbell B.J."/>
        </authorList>
    </citation>
    <scope>NUCLEOTIDE SEQUENCE [LARGE SCALE GENOMIC DNA]</scope>
    <source>
        <strain evidence="8">N3_P5</strain>
    </source>
</reference>
<evidence type="ECO:0000313" key="10">
    <source>
        <dbReference type="Proteomes" id="UP000250928"/>
    </source>
</evidence>
<keyword evidence="9" id="KW-1185">Reference proteome</keyword>
<keyword evidence="4" id="KW-0564">Palmitate</keyword>
<name>A0A657PJ13_9GAMM</name>
<keyword evidence="3" id="KW-0472">Membrane</keyword>
<proteinExistence type="predicted"/>